<dbReference type="GO" id="GO:0008320">
    <property type="term" value="F:protein transmembrane transporter activity"/>
    <property type="evidence" value="ECO:0007669"/>
    <property type="project" value="UniProtKB-UniRule"/>
</dbReference>
<dbReference type="InterPro" id="IPR001901">
    <property type="entry name" value="Translocase_SecE/Sec61-g"/>
</dbReference>
<keyword evidence="3 8" id="KW-0812">Transmembrane</keyword>
<dbReference type="GO" id="GO:0065002">
    <property type="term" value="P:intracellular protein transmembrane transport"/>
    <property type="evidence" value="ECO:0007669"/>
    <property type="project" value="UniProtKB-UniRule"/>
</dbReference>
<feature type="transmembrane region" description="Helical" evidence="8">
    <location>
        <begin position="46"/>
        <end position="71"/>
    </location>
</feature>
<keyword evidence="2 8" id="KW-0813">Transport</keyword>
<keyword evidence="5 8" id="KW-1133">Transmembrane helix</keyword>
<keyword evidence="7 8" id="KW-0472">Membrane</keyword>
<name>A0A6J5JYA6_9GAMM</name>
<dbReference type="GO" id="GO:0009306">
    <property type="term" value="P:protein secretion"/>
    <property type="evidence" value="ECO:0007669"/>
    <property type="project" value="UniProtKB-UniRule"/>
</dbReference>
<dbReference type="Pfam" id="PF00584">
    <property type="entry name" value="SecE"/>
    <property type="match status" value="1"/>
</dbReference>
<dbReference type="InterPro" id="IPR005807">
    <property type="entry name" value="SecE_bac"/>
</dbReference>
<dbReference type="InterPro" id="IPR038379">
    <property type="entry name" value="SecE_sf"/>
</dbReference>
<dbReference type="GO" id="GO:0043952">
    <property type="term" value="P:protein transport by the Sec complex"/>
    <property type="evidence" value="ECO:0007669"/>
    <property type="project" value="UniProtKB-UniRule"/>
</dbReference>
<comment type="similarity">
    <text evidence="8">Belongs to the SecE/SEC61-gamma family.</text>
</comment>
<dbReference type="NCBIfam" id="TIGR00964">
    <property type="entry name" value="secE_bact"/>
    <property type="match status" value="1"/>
</dbReference>
<comment type="subcellular location">
    <subcellularLocation>
        <location evidence="8">Cell membrane</location>
        <topology evidence="8">Single-pass membrane protein</topology>
    </subcellularLocation>
    <subcellularLocation>
        <location evidence="1">Membrane</location>
    </subcellularLocation>
</comment>
<dbReference type="KEGG" id="acil:ESZ_00327"/>
<comment type="subunit">
    <text evidence="8">Component of the Sec protein translocase complex. Heterotrimer consisting of SecY, SecE and SecG subunits. The heterotrimers can form oligomers, although 1 heterotrimer is thought to be able to translocate proteins. Interacts with the ribosome. Interacts with SecDF, and other proteins may be involved. Interacts with SecA.</text>
</comment>
<evidence type="ECO:0000256" key="6">
    <source>
        <dbReference type="ARBA" id="ARBA00023010"/>
    </source>
</evidence>
<evidence type="ECO:0000256" key="5">
    <source>
        <dbReference type="ARBA" id="ARBA00022989"/>
    </source>
</evidence>
<dbReference type="Gene3D" id="1.20.5.1030">
    <property type="entry name" value="Preprotein translocase secy subunit"/>
    <property type="match status" value="1"/>
</dbReference>
<dbReference type="AlphaFoldDB" id="A0A6J5JYA6"/>
<keyword evidence="10" id="KW-1185">Reference proteome</keyword>
<dbReference type="HAMAP" id="MF_00422">
    <property type="entry name" value="SecE"/>
    <property type="match status" value="1"/>
</dbReference>
<dbReference type="EMBL" id="LR794158">
    <property type="protein sequence ID" value="CAB3976512.1"/>
    <property type="molecule type" value="Genomic_DNA"/>
</dbReference>
<keyword evidence="6 8" id="KW-0811">Translocation</keyword>
<dbReference type="GO" id="GO:0005886">
    <property type="term" value="C:plasma membrane"/>
    <property type="evidence" value="ECO:0007669"/>
    <property type="project" value="UniProtKB-SubCell"/>
</dbReference>
<organism evidence="9 10">
    <name type="scientific">Candidatus Azoamicus ciliaticola</name>
    <dbReference type="NCBI Taxonomy" id="2652803"/>
    <lineage>
        <taxon>Bacteria</taxon>
        <taxon>Pseudomonadati</taxon>
        <taxon>Pseudomonadota</taxon>
        <taxon>Gammaproteobacteria</taxon>
        <taxon>Candidatus Azoamicaceae</taxon>
        <taxon>Candidatus Azoamicus</taxon>
    </lineage>
</organism>
<protein>
    <recommendedName>
        <fullName evidence="8">Protein translocase subunit SecE</fullName>
    </recommendedName>
</protein>
<proteinExistence type="inferred from homology"/>
<dbReference type="Proteomes" id="UP000509549">
    <property type="component" value="Chromosome"/>
</dbReference>
<evidence type="ECO:0000313" key="9">
    <source>
        <dbReference type="EMBL" id="CAB3976512.1"/>
    </source>
</evidence>
<evidence type="ECO:0000256" key="1">
    <source>
        <dbReference type="ARBA" id="ARBA00004370"/>
    </source>
</evidence>
<evidence type="ECO:0000256" key="8">
    <source>
        <dbReference type="HAMAP-Rule" id="MF_00422"/>
    </source>
</evidence>
<dbReference type="GO" id="GO:0006605">
    <property type="term" value="P:protein targeting"/>
    <property type="evidence" value="ECO:0007669"/>
    <property type="project" value="UniProtKB-UniRule"/>
</dbReference>
<keyword evidence="8" id="KW-1003">Cell membrane</keyword>
<sequence>MLLMTSIIITISTIILLKNKKSDLLDLKSEIKSISWPDKKEVNQSMLTVTLIIISASLIIWLIDSTLTFLISKII</sequence>
<evidence type="ECO:0000256" key="2">
    <source>
        <dbReference type="ARBA" id="ARBA00022448"/>
    </source>
</evidence>
<reference evidence="9 10" key="1">
    <citation type="submission" date="2020-04" db="EMBL/GenBank/DDBJ databases">
        <authorList>
            <person name="Graf S J."/>
        </authorList>
    </citation>
    <scope>NUCLEOTIDE SEQUENCE [LARGE SCALE GENOMIC DNA]</scope>
    <source>
        <strain evidence="9">1</strain>
    </source>
</reference>
<accession>A0A6J5JYA6</accession>
<keyword evidence="4 8" id="KW-0653">Protein transport</keyword>
<evidence type="ECO:0000256" key="3">
    <source>
        <dbReference type="ARBA" id="ARBA00022692"/>
    </source>
</evidence>
<comment type="function">
    <text evidence="8">Essential subunit of the Sec protein translocation channel SecYEG. Clamps together the 2 halves of SecY. May contact the channel plug during translocation.</text>
</comment>
<gene>
    <name evidence="8" type="primary">secE</name>
    <name evidence="9" type="ORF">ESZ_00327</name>
</gene>
<evidence type="ECO:0000256" key="7">
    <source>
        <dbReference type="ARBA" id="ARBA00023136"/>
    </source>
</evidence>
<evidence type="ECO:0000256" key="4">
    <source>
        <dbReference type="ARBA" id="ARBA00022927"/>
    </source>
</evidence>
<evidence type="ECO:0000313" key="10">
    <source>
        <dbReference type="Proteomes" id="UP000509549"/>
    </source>
</evidence>